<dbReference type="InterPro" id="IPR028012">
    <property type="entry name" value="Rua1_C"/>
</dbReference>
<evidence type="ECO:0000313" key="2">
    <source>
        <dbReference type="EMBL" id="CAG85912.2"/>
    </source>
</evidence>
<sequence>MEHFDYIQSQIMMMNNNIQNPNHLSINGSKQRKLDSISKIAENANLQFGTFPKSDDLKLISTGIDSYHNIYTSGSNPELGYSNDSIGSAISNEMIPALDNSTLPSMYVEKEISQPSLSSGSNPRSLLEGMSNYDGYREESKERENSFENDQTIYEFAKEVFEPEGIYDGNFEDASTVWGIQNNKLNCDTDVKVPKNYHYNQKQYMNQIKMTNSKTNSIESLATNEYNEKQVEFSPVPKLKQGLFSTEDYKIKRDRKSTNMIPKFIVDKFRLTFANDRIKLSIKESSIQCLSITIDYNGYAGRLIGAPVMNNNLTNEAINPNAKQSTEVKLIELIKTNSSIIQPPPMSTLWQRVKYPRDVSELDGTITNIVYKKSSIYDFNNPYEPQYYRFELDDHGDLVNESKCGMCAYCEKVKFLPFKNSSYLSHLTLEHGIFSNNYLTPEGVCYGRYLITKNSHIYDSDTTPNSESPEDSNGNIIKRRTLHKPRVTEALACPACFEIIEVGCWKMKSNPLLSYFRHFKKHHKNLTNQRANFQTNPLLTISKRGRKLQILES</sequence>
<dbReference type="Pfam" id="PF14616">
    <property type="entry name" value="Rua1_C"/>
    <property type="match status" value="1"/>
</dbReference>
<dbReference type="RefSeq" id="XP_457867.2">
    <property type="nucleotide sequence ID" value="XM_457867.1"/>
</dbReference>
<dbReference type="VEuPathDB" id="FungiDB:DEHA2C04202g"/>
<dbReference type="eggNOG" id="ENOG502SZ9T">
    <property type="taxonomic scope" value="Eukaryota"/>
</dbReference>
<gene>
    <name evidence="2" type="ordered locus">DEHA2C04202g</name>
</gene>
<dbReference type="Proteomes" id="UP000000599">
    <property type="component" value="Chromosome C"/>
</dbReference>
<reference evidence="2 3" key="1">
    <citation type="journal article" date="2004" name="Nature">
        <title>Genome evolution in yeasts.</title>
        <authorList>
            <consortium name="Genolevures"/>
            <person name="Dujon B."/>
            <person name="Sherman D."/>
            <person name="Fischer G."/>
            <person name="Durrens P."/>
            <person name="Casaregola S."/>
            <person name="Lafontaine I."/>
            <person name="de Montigny J."/>
            <person name="Marck C."/>
            <person name="Neuveglise C."/>
            <person name="Talla E."/>
            <person name="Goffard N."/>
            <person name="Frangeul L."/>
            <person name="Aigle M."/>
            <person name="Anthouard V."/>
            <person name="Babour A."/>
            <person name="Barbe V."/>
            <person name="Barnay S."/>
            <person name="Blanchin S."/>
            <person name="Beckerich J.M."/>
            <person name="Beyne E."/>
            <person name="Bleykasten C."/>
            <person name="Boisrame A."/>
            <person name="Boyer J."/>
            <person name="Cattolico L."/>
            <person name="Confanioleri F."/>
            <person name="de Daruvar A."/>
            <person name="Despons L."/>
            <person name="Fabre E."/>
            <person name="Fairhead C."/>
            <person name="Ferry-Dumazet H."/>
            <person name="Groppi A."/>
            <person name="Hantraye F."/>
            <person name="Hennequin C."/>
            <person name="Jauniaux N."/>
            <person name="Joyet P."/>
            <person name="Kachouri R."/>
            <person name="Kerrest A."/>
            <person name="Koszul R."/>
            <person name="Lemaire M."/>
            <person name="Lesur I."/>
            <person name="Ma L."/>
            <person name="Muller H."/>
            <person name="Nicaud J.M."/>
            <person name="Nikolski M."/>
            <person name="Oztas S."/>
            <person name="Ozier-Kalogeropoulos O."/>
            <person name="Pellenz S."/>
            <person name="Potier S."/>
            <person name="Richard G.F."/>
            <person name="Straub M.L."/>
            <person name="Suleau A."/>
            <person name="Swennene D."/>
            <person name="Tekaia F."/>
            <person name="Wesolowski-Louvel M."/>
            <person name="Westhof E."/>
            <person name="Wirth B."/>
            <person name="Zeniou-Meyer M."/>
            <person name="Zivanovic I."/>
            <person name="Bolotin-Fukuhara M."/>
            <person name="Thierry A."/>
            <person name="Bouchier C."/>
            <person name="Caudron B."/>
            <person name="Scarpelli C."/>
            <person name="Gaillardin C."/>
            <person name="Weissenbach J."/>
            <person name="Wincker P."/>
            <person name="Souciet J.L."/>
        </authorList>
    </citation>
    <scope>NUCLEOTIDE SEQUENCE [LARGE SCALE GENOMIC DNA]</scope>
    <source>
        <strain evidence="3">ATCC 36239 / CBS 767 / BCRC 21394 / JCM 1990 / NBRC 0083 / IGC 2968</strain>
    </source>
</reference>
<organism evidence="2 3">
    <name type="scientific">Debaryomyces hansenii (strain ATCC 36239 / CBS 767 / BCRC 21394 / JCM 1990 / NBRC 0083 / IGC 2968)</name>
    <name type="common">Yeast</name>
    <name type="synonym">Torulaspora hansenii</name>
    <dbReference type="NCBI Taxonomy" id="284592"/>
    <lineage>
        <taxon>Eukaryota</taxon>
        <taxon>Fungi</taxon>
        <taxon>Dikarya</taxon>
        <taxon>Ascomycota</taxon>
        <taxon>Saccharomycotina</taxon>
        <taxon>Pichiomycetes</taxon>
        <taxon>Debaryomycetaceae</taxon>
        <taxon>Debaryomyces</taxon>
    </lineage>
</organism>
<accession>Q6BVA2</accession>
<name>Q6BVA2_DEBHA</name>
<dbReference type="GeneID" id="2900126"/>
<dbReference type="OrthoDB" id="4096316at2759"/>
<dbReference type="HOGENOM" id="CLU_492586_0_0_1"/>
<evidence type="ECO:0000259" key="1">
    <source>
        <dbReference type="Pfam" id="PF14616"/>
    </source>
</evidence>
<evidence type="ECO:0000313" key="3">
    <source>
        <dbReference type="Proteomes" id="UP000000599"/>
    </source>
</evidence>
<dbReference type="InParanoid" id="Q6BVA2"/>
<keyword evidence="3" id="KW-1185">Reference proteome</keyword>
<feature type="domain" description="Transcription regulator Rua1 C-terminal" evidence="1">
    <location>
        <begin position="379"/>
        <end position="523"/>
    </location>
</feature>
<dbReference type="KEGG" id="dha:DEHA2C04202g"/>
<proteinExistence type="predicted"/>
<dbReference type="EMBL" id="CR382135">
    <property type="protein sequence ID" value="CAG85912.2"/>
    <property type="molecule type" value="Genomic_DNA"/>
</dbReference>
<protein>
    <submittedName>
        <fullName evidence="2">DEHA2C04202p</fullName>
    </submittedName>
</protein>
<dbReference type="AlphaFoldDB" id="Q6BVA2"/>